<reference evidence="3 4" key="1">
    <citation type="journal article" date="2017" name="Antonie Van Leeuwenhoek">
        <title>Phylogenomic resolution of the bacterial genus Pantoea and its relationship with Erwinia and Tatumella.</title>
        <authorList>
            <person name="Palmer M."/>
            <person name="Steenkamp E.T."/>
            <person name="Coetzee M.P."/>
            <person name="Chan W.Y."/>
            <person name="van Zyl E."/>
            <person name="De Maayer P."/>
            <person name="Coutinho T.A."/>
            <person name="Blom J."/>
            <person name="Smits T.H."/>
            <person name="Duffy B."/>
            <person name="Venter S.N."/>
        </authorList>
    </citation>
    <scope>NUCLEOTIDE SEQUENCE [LARGE SCALE GENOMIC DNA]</scope>
    <source>
        <strain evidence="3 4">LMG 26275</strain>
    </source>
</reference>
<evidence type="ECO:0000313" key="3">
    <source>
        <dbReference type="EMBL" id="ORM68958.1"/>
    </source>
</evidence>
<keyword evidence="1" id="KW-0732">Signal</keyword>
<dbReference type="SMART" id="SM00014">
    <property type="entry name" value="acidPPc"/>
    <property type="match status" value="1"/>
</dbReference>
<evidence type="ECO:0000313" key="4">
    <source>
        <dbReference type="Proteomes" id="UP000193558"/>
    </source>
</evidence>
<dbReference type="GO" id="GO:0003993">
    <property type="term" value="F:acid phosphatase activity"/>
    <property type="evidence" value="ECO:0007669"/>
    <property type="project" value="InterPro"/>
</dbReference>
<dbReference type="InterPro" id="IPR001011">
    <property type="entry name" value="Acid_Pase_classA_bac"/>
</dbReference>
<organism evidence="3 4">
    <name type="scientific">Pantoea rwandensis</name>
    <dbReference type="NCBI Taxonomy" id="1076550"/>
    <lineage>
        <taxon>Bacteria</taxon>
        <taxon>Pseudomonadati</taxon>
        <taxon>Pseudomonadota</taxon>
        <taxon>Gammaproteobacteria</taxon>
        <taxon>Enterobacterales</taxon>
        <taxon>Erwiniaceae</taxon>
        <taxon>Pantoea</taxon>
    </lineage>
</organism>
<dbReference type="STRING" id="1076550.LH22_12700"/>
<dbReference type="OrthoDB" id="9780507at2"/>
<dbReference type="RefSeq" id="WP_084935000.1">
    <property type="nucleotide sequence ID" value="NZ_MLFR01000012.1"/>
</dbReference>
<dbReference type="Gene3D" id="1.20.144.10">
    <property type="entry name" value="Phosphatidic acid phosphatase type 2/haloperoxidase"/>
    <property type="match status" value="1"/>
</dbReference>
<dbReference type="InterPro" id="IPR000326">
    <property type="entry name" value="PAP2/HPO"/>
</dbReference>
<dbReference type="Proteomes" id="UP000193558">
    <property type="component" value="Unassembled WGS sequence"/>
</dbReference>
<evidence type="ECO:0000259" key="2">
    <source>
        <dbReference type="SMART" id="SM00014"/>
    </source>
</evidence>
<feature type="signal peptide" evidence="1">
    <location>
        <begin position="1"/>
        <end position="20"/>
    </location>
</feature>
<feature type="chain" id="PRO_5012710345" evidence="1">
    <location>
        <begin position="21"/>
        <end position="417"/>
    </location>
</feature>
<comment type="caution">
    <text evidence="3">The sequence shown here is derived from an EMBL/GenBank/DDBJ whole genome shotgun (WGS) entry which is preliminary data.</text>
</comment>
<dbReference type="CDD" id="cd03397">
    <property type="entry name" value="PAP2_acid_phosphatase"/>
    <property type="match status" value="1"/>
</dbReference>
<sequence length="417" mass="45687">MKTRFTLIATVLLLAQQAHAATLPQAAALAAQTSTGSTPVYTQLEQQSLQAERKYLQGDGTTLTRDALEKAKQNSTQADKAWLKKSGYDFNVKQNQQAGIALLSGFSTLPANVLDANRATVTNINLNATQNTRHQALQDAEAISSLYFLSDAMGPRLGKAFLAAYDKGEISKAAALIKASEVSTSAAKKHFNYPRPFLHEGNTIHLVPDDVVVKDNVRYTADGGSFPSGHTNTGYTDALLMAEMVPERFEALVTRGARYGYSRLVLGVHYPLDVMGSRMVAERNVATYLNDARYQVLFKEARDQLRAALEKECGTSLAECARTVGKDDPYRSPDMKQFYRFTLNYNLPKANVKNTAVQVPQGAEILLKTALPHLSDAQIRQLMVKTALPNGYPLSGNAEQSFWQRVDLTAAYASAKK</sequence>
<dbReference type="Pfam" id="PF01569">
    <property type="entry name" value="PAP2"/>
    <property type="match status" value="1"/>
</dbReference>
<dbReference type="eggNOG" id="COG0671">
    <property type="taxonomic scope" value="Bacteria"/>
</dbReference>
<dbReference type="InterPro" id="IPR036938">
    <property type="entry name" value="PAP2/HPO_sf"/>
</dbReference>
<dbReference type="SUPFAM" id="SSF48317">
    <property type="entry name" value="Acid phosphatase/Vanadium-dependent haloperoxidase"/>
    <property type="match status" value="1"/>
</dbReference>
<protein>
    <submittedName>
        <fullName evidence="3">Phosphoesterase PA-phosphatase</fullName>
    </submittedName>
</protein>
<feature type="domain" description="Phosphatidic acid phosphatase type 2/haloperoxidase" evidence="2">
    <location>
        <begin position="169"/>
        <end position="289"/>
    </location>
</feature>
<accession>A0A1X1CWZ4</accession>
<evidence type="ECO:0000256" key="1">
    <source>
        <dbReference type="SAM" id="SignalP"/>
    </source>
</evidence>
<dbReference type="AlphaFoldDB" id="A0A1X1CWZ4"/>
<name>A0A1X1CWZ4_9GAMM</name>
<dbReference type="GO" id="GO:0030288">
    <property type="term" value="C:outer membrane-bounded periplasmic space"/>
    <property type="evidence" value="ECO:0007669"/>
    <property type="project" value="InterPro"/>
</dbReference>
<gene>
    <name evidence="3" type="ORF">HA51_13335</name>
</gene>
<proteinExistence type="predicted"/>
<dbReference type="EMBL" id="MLFR01000012">
    <property type="protein sequence ID" value="ORM68958.1"/>
    <property type="molecule type" value="Genomic_DNA"/>
</dbReference>